<accession>A0A318RMK6</accession>
<name>A0A318RMK6_WILLI</name>
<dbReference type="EMBL" id="QJSP01000007">
    <property type="protein sequence ID" value="PYE16956.1"/>
    <property type="molecule type" value="Genomic_DNA"/>
</dbReference>
<evidence type="ECO:0000259" key="4">
    <source>
        <dbReference type="Pfam" id="PF13193"/>
    </source>
</evidence>
<reference evidence="5 6" key="1">
    <citation type="submission" date="2018-06" db="EMBL/GenBank/DDBJ databases">
        <title>Genomic Encyclopedia of Type Strains, Phase IV (KMG-IV): sequencing the most valuable type-strain genomes for metagenomic binning, comparative biology and taxonomic classification.</title>
        <authorList>
            <person name="Goeker M."/>
        </authorList>
    </citation>
    <scope>NUCLEOTIDE SEQUENCE [LARGE SCALE GENOMIC DNA]</scope>
    <source>
        <strain evidence="5 6">DSM 45521</strain>
    </source>
</reference>
<feature type="domain" description="AMP-dependent synthetase/ligase" evidence="3">
    <location>
        <begin position="13"/>
        <end position="380"/>
    </location>
</feature>
<comment type="similarity">
    <text evidence="1">Belongs to the ATP-dependent AMP-binding enzyme family.</text>
</comment>
<proteinExistence type="inferred from homology"/>
<evidence type="ECO:0000313" key="6">
    <source>
        <dbReference type="Proteomes" id="UP000247591"/>
    </source>
</evidence>
<keyword evidence="2 5" id="KW-0436">Ligase</keyword>
<dbReference type="SUPFAM" id="SSF56801">
    <property type="entry name" value="Acetyl-CoA synthetase-like"/>
    <property type="match status" value="1"/>
</dbReference>
<evidence type="ECO:0000313" key="5">
    <source>
        <dbReference type="EMBL" id="PYE16956.1"/>
    </source>
</evidence>
<gene>
    <name evidence="5" type="ORF">DFR67_107201</name>
</gene>
<dbReference type="AlphaFoldDB" id="A0A318RMK6"/>
<feature type="domain" description="AMP-binding enzyme C-terminal" evidence="4">
    <location>
        <begin position="429"/>
        <end position="504"/>
    </location>
</feature>
<dbReference type="GO" id="GO:0031956">
    <property type="term" value="F:medium-chain fatty acid-CoA ligase activity"/>
    <property type="evidence" value="ECO:0007669"/>
    <property type="project" value="TreeGrafter"/>
</dbReference>
<dbReference type="PROSITE" id="PS00455">
    <property type="entry name" value="AMP_BINDING"/>
    <property type="match status" value="1"/>
</dbReference>
<dbReference type="OrthoDB" id="9803968at2"/>
<dbReference type="InterPro" id="IPR045851">
    <property type="entry name" value="AMP-bd_C_sf"/>
</dbReference>
<dbReference type="InterPro" id="IPR042099">
    <property type="entry name" value="ANL_N_sf"/>
</dbReference>
<dbReference type="Gene3D" id="3.40.50.12780">
    <property type="entry name" value="N-terminal domain of ligase-like"/>
    <property type="match status" value="1"/>
</dbReference>
<evidence type="ECO:0000259" key="3">
    <source>
        <dbReference type="Pfam" id="PF00501"/>
    </source>
</evidence>
<dbReference type="InterPro" id="IPR020845">
    <property type="entry name" value="AMP-binding_CS"/>
</dbReference>
<dbReference type="PANTHER" id="PTHR43201">
    <property type="entry name" value="ACYL-COA SYNTHETASE"/>
    <property type="match status" value="1"/>
</dbReference>
<dbReference type="Gene3D" id="3.30.300.30">
    <property type="match status" value="1"/>
</dbReference>
<dbReference type="FunFam" id="3.30.300.30:FF:000008">
    <property type="entry name" value="2,3-dihydroxybenzoate-AMP ligase"/>
    <property type="match status" value="1"/>
</dbReference>
<keyword evidence="6" id="KW-1185">Reference proteome</keyword>
<evidence type="ECO:0000256" key="2">
    <source>
        <dbReference type="ARBA" id="ARBA00022598"/>
    </source>
</evidence>
<dbReference type="Pfam" id="PF13193">
    <property type="entry name" value="AMP-binding_C"/>
    <property type="match status" value="1"/>
</dbReference>
<dbReference type="RefSeq" id="WP_110470037.1">
    <property type="nucleotide sequence ID" value="NZ_QJSP01000007.1"/>
</dbReference>
<dbReference type="InterPro" id="IPR025110">
    <property type="entry name" value="AMP-bd_C"/>
</dbReference>
<dbReference type="Pfam" id="PF00501">
    <property type="entry name" value="AMP-binding"/>
    <property type="match status" value="1"/>
</dbReference>
<sequence length="518" mass="55815">MSPDSTLGQTISDNAIRFPDQPAYVSAGSVLTHGRLRIDAATIATALSARGIRRQDRIAVLDRNTLDFARVQAAGQLSGIVVATINFRLAAPEIVNIMADAAPRVLFYGAEYEDMIADVREELPEVELFVRMGAPDRPATPGVLNLDALLAELAEDPPYEARPDDIACLIYTSGTTGKPKGCILGQHEMHRLALTMNGEMRSGSADKILLCMPMFHVGAMAMALGIHARGGGAVLHEAFDPAHVLATAADEQITVLHLAPTMLAEVVAAARHDAATLKTVRTVVYSAAPITSTALAAALETMPNVNFMNLYGQTEVITSGLPPELHRTADTDADARRLRSVGYPFPGTRVRIVTDSGDDADPGHPGEITVRCEAMFRGYWNDSVRTAEVLRDGWCHTGDIGVVDDGLLFLVDRKKDVVISGGENIYSLEVENALATHPGIEECAVIGTPDPRWGEAVTAVIVPAADSHVDETEIRTFVKTRLAGYKCPRKMYFVPDLPTLSNGKIDKKALRATYSIRE</sequence>
<dbReference type="PANTHER" id="PTHR43201:SF5">
    <property type="entry name" value="MEDIUM-CHAIN ACYL-COA LIGASE ACSF2, MITOCHONDRIAL"/>
    <property type="match status" value="1"/>
</dbReference>
<comment type="caution">
    <text evidence="5">The sequence shown here is derived from an EMBL/GenBank/DDBJ whole genome shotgun (WGS) entry which is preliminary data.</text>
</comment>
<evidence type="ECO:0000256" key="1">
    <source>
        <dbReference type="ARBA" id="ARBA00006432"/>
    </source>
</evidence>
<dbReference type="Proteomes" id="UP000247591">
    <property type="component" value="Unassembled WGS sequence"/>
</dbReference>
<dbReference type="GO" id="GO:0006631">
    <property type="term" value="P:fatty acid metabolic process"/>
    <property type="evidence" value="ECO:0007669"/>
    <property type="project" value="TreeGrafter"/>
</dbReference>
<protein>
    <submittedName>
        <fullName evidence="5">Acyl-CoA synthetase (AMP-forming)/AMP-acid ligase II</fullName>
    </submittedName>
</protein>
<organism evidence="5 6">
    <name type="scientific">Williamsia limnetica</name>
    <dbReference type="NCBI Taxonomy" id="882452"/>
    <lineage>
        <taxon>Bacteria</taxon>
        <taxon>Bacillati</taxon>
        <taxon>Actinomycetota</taxon>
        <taxon>Actinomycetes</taxon>
        <taxon>Mycobacteriales</taxon>
        <taxon>Nocardiaceae</taxon>
        <taxon>Williamsia</taxon>
    </lineage>
</organism>
<dbReference type="InterPro" id="IPR000873">
    <property type="entry name" value="AMP-dep_synth/lig_dom"/>
</dbReference>